<gene>
    <name evidence="7" type="ORF">A9Z42_0014580</name>
</gene>
<reference evidence="7 8" key="1">
    <citation type="journal article" date="2015" name="Genome Announc.">
        <title>Genome sequence and annotation of Trichoderma parareesei, the ancestor of the cellulase producer Trichoderma reesei.</title>
        <authorList>
            <person name="Yang D."/>
            <person name="Pomraning K."/>
            <person name="Kopchinskiy A."/>
            <person name="Karimi Aghcheh R."/>
            <person name="Atanasova L."/>
            <person name="Chenthamara K."/>
            <person name="Baker S.E."/>
            <person name="Zhang R."/>
            <person name="Shen Q."/>
            <person name="Freitag M."/>
            <person name="Kubicek C.P."/>
            <person name="Druzhinina I.S."/>
        </authorList>
    </citation>
    <scope>NUCLEOTIDE SEQUENCE [LARGE SCALE GENOMIC DNA]</scope>
    <source>
        <strain evidence="7 8">CBS 125925</strain>
    </source>
</reference>
<evidence type="ECO:0000256" key="6">
    <source>
        <dbReference type="SAM" id="Phobius"/>
    </source>
</evidence>
<keyword evidence="6" id="KW-0472">Membrane</keyword>
<evidence type="ECO:0008006" key="9">
    <source>
        <dbReference type="Google" id="ProtNLM"/>
    </source>
</evidence>
<evidence type="ECO:0000256" key="1">
    <source>
        <dbReference type="ARBA" id="ARBA00004613"/>
    </source>
</evidence>
<keyword evidence="8" id="KW-1185">Reference proteome</keyword>
<feature type="transmembrane region" description="Helical" evidence="6">
    <location>
        <begin position="20"/>
        <end position="39"/>
    </location>
</feature>
<evidence type="ECO:0000256" key="3">
    <source>
        <dbReference type="ARBA" id="ARBA00022525"/>
    </source>
</evidence>
<comment type="similarity">
    <text evidence="2">Belongs to the GILT family.</text>
</comment>
<dbReference type="AlphaFoldDB" id="A0A2H2ZFX3"/>
<comment type="subcellular location">
    <subcellularLocation>
        <location evidence="1">Secreted</location>
    </subcellularLocation>
</comment>
<keyword evidence="3" id="KW-0964">Secreted</keyword>
<dbReference type="PANTHER" id="PTHR13234">
    <property type="entry name" value="GAMMA-INTERFERON INDUCIBLE LYSOSOMAL THIOL REDUCTASE GILT"/>
    <property type="match status" value="1"/>
</dbReference>
<dbReference type="Proteomes" id="UP000219286">
    <property type="component" value="Unassembled WGS sequence"/>
</dbReference>
<evidence type="ECO:0000313" key="8">
    <source>
        <dbReference type="Proteomes" id="UP000219286"/>
    </source>
</evidence>
<dbReference type="GO" id="GO:0005576">
    <property type="term" value="C:extracellular region"/>
    <property type="evidence" value="ECO:0007669"/>
    <property type="project" value="UniProtKB-SubCell"/>
</dbReference>
<dbReference type="EMBL" id="LFMI01000179">
    <property type="protein sequence ID" value="OTA01146.1"/>
    <property type="molecule type" value="Genomic_DNA"/>
</dbReference>
<dbReference type="Pfam" id="PF03227">
    <property type="entry name" value="GILT"/>
    <property type="match status" value="1"/>
</dbReference>
<keyword evidence="6" id="KW-1133">Transmembrane helix</keyword>
<dbReference type="GO" id="GO:0016671">
    <property type="term" value="F:oxidoreductase activity, acting on a sulfur group of donors, disulfide as acceptor"/>
    <property type="evidence" value="ECO:0007669"/>
    <property type="project" value="InterPro"/>
</dbReference>
<name>A0A2H2ZFX3_TRIPA</name>
<keyword evidence="5" id="KW-0325">Glycoprotein</keyword>
<evidence type="ECO:0000256" key="4">
    <source>
        <dbReference type="ARBA" id="ARBA00022729"/>
    </source>
</evidence>
<keyword evidence="4" id="KW-0732">Signal</keyword>
<comment type="caution">
    <text evidence="7">The sequence shown here is derived from an EMBL/GenBank/DDBJ whole genome shotgun (WGS) entry which is preliminary data.</text>
</comment>
<dbReference type="InterPro" id="IPR004911">
    <property type="entry name" value="Interferon-induced_GILT"/>
</dbReference>
<evidence type="ECO:0000256" key="5">
    <source>
        <dbReference type="ARBA" id="ARBA00023180"/>
    </source>
</evidence>
<dbReference type="PANTHER" id="PTHR13234:SF8">
    <property type="entry name" value="GAMMA-INTERFERON-INDUCIBLE LYSOSOMAL THIOL REDUCTASE"/>
    <property type="match status" value="1"/>
</dbReference>
<accession>A0A2H2ZFX3</accession>
<keyword evidence="6" id="KW-0812">Transmembrane</keyword>
<evidence type="ECO:0000313" key="7">
    <source>
        <dbReference type="EMBL" id="OTA01146.1"/>
    </source>
</evidence>
<dbReference type="OrthoDB" id="958254at2759"/>
<sequence>MDEKHRPQPHPNTMASPHRIRARDLLIVVALFMTIYQIWNNVAGVPFLPQEASNLVVPTRDEASSNGLVPLEAHIISKCPDTRDALRTLILPAMQQIHDKVDFKLSYIGKPTANGGVDCKHGPSECIGNIIELCARELYPDPKINLGFIMCLTKDYTHIPERTLIEDCALEHAIDFNKLNECAARDDTAHGLELLRNSVQRSADVCL</sequence>
<protein>
    <recommendedName>
        <fullName evidence="9">Gamma interferon inducible lysosomal thiol reductase GILT</fullName>
    </recommendedName>
</protein>
<proteinExistence type="inferred from homology"/>
<evidence type="ECO:0000256" key="2">
    <source>
        <dbReference type="ARBA" id="ARBA00005679"/>
    </source>
</evidence>
<organism evidence="7 8">
    <name type="scientific">Trichoderma parareesei</name>
    <name type="common">Filamentous fungus</name>
    <dbReference type="NCBI Taxonomy" id="858221"/>
    <lineage>
        <taxon>Eukaryota</taxon>
        <taxon>Fungi</taxon>
        <taxon>Dikarya</taxon>
        <taxon>Ascomycota</taxon>
        <taxon>Pezizomycotina</taxon>
        <taxon>Sordariomycetes</taxon>
        <taxon>Hypocreomycetidae</taxon>
        <taxon>Hypocreales</taxon>
        <taxon>Hypocreaceae</taxon>
        <taxon>Trichoderma</taxon>
    </lineage>
</organism>